<reference evidence="1 2" key="1">
    <citation type="submission" date="2024-09" db="EMBL/GenBank/DDBJ databases">
        <title>Chromosome-scale assembly of Riccia sorocarpa.</title>
        <authorList>
            <person name="Paukszto L."/>
        </authorList>
    </citation>
    <scope>NUCLEOTIDE SEQUENCE [LARGE SCALE GENOMIC DNA]</scope>
    <source>
        <strain evidence="1">LP-2024</strain>
        <tissue evidence="1">Aerial parts of the thallus</tissue>
    </source>
</reference>
<evidence type="ECO:0000313" key="1">
    <source>
        <dbReference type="EMBL" id="KAL3676186.1"/>
    </source>
</evidence>
<dbReference type="EMBL" id="JBJQOH010000008">
    <property type="protein sequence ID" value="KAL3676186.1"/>
    <property type="molecule type" value="Genomic_DNA"/>
</dbReference>
<dbReference type="AlphaFoldDB" id="A0ABD3GC43"/>
<protein>
    <submittedName>
        <fullName evidence="1">Uncharacterized protein</fullName>
    </submittedName>
</protein>
<organism evidence="1 2">
    <name type="scientific">Riccia sorocarpa</name>
    <dbReference type="NCBI Taxonomy" id="122646"/>
    <lineage>
        <taxon>Eukaryota</taxon>
        <taxon>Viridiplantae</taxon>
        <taxon>Streptophyta</taxon>
        <taxon>Embryophyta</taxon>
        <taxon>Marchantiophyta</taxon>
        <taxon>Marchantiopsida</taxon>
        <taxon>Marchantiidae</taxon>
        <taxon>Marchantiales</taxon>
        <taxon>Ricciaceae</taxon>
        <taxon>Riccia</taxon>
    </lineage>
</organism>
<proteinExistence type="predicted"/>
<accession>A0ABD3GC43</accession>
<sequence length="110" mass="11983">MGIVHGLSSMDLAAAVHVKRPQKLRRSRSSPLVYEQLAHAPASNGSTEILSASALKLMDAGMAKIIPESTGNVLFLHKEFPVSILRLVDEDSSRTALSRMYEHSKVDSLL</sequence>
<name>A0ABD3GC43_9MARC</name>
<dbReference type="Proteomes" id="UP001633002">
    <property type="component" value="Unassembled WGS sequence"/>
</dbReference>
<evidence type="ECO:0000313" key="2">
    <source>
        <dbReference type="Proteomes" id="UP001633002"/>
    </source>
</evidence>
<keyword evidence="2" id="KW-1185">Reference proteome</keyword>
<comment type="caution">
    <text evidence="1">The sequence shown here is derived from an EMBL/GenBank/DDBJ whole genome shotgun (WGS) entry which is preliminary data.</text>
</comment>
<gene>
    <name evidence="1" type="ORF">R1sor_026134</name>
</gene>